<evidence type="ECO:0000313" key="3">
    <source>
        <dbReference type="Proteomes" id="UP000735541"/>
    </source>
</evidence>
<dbReference type="Proteomes" id="UP000735541">
    <property type="component" value="Unassembled WGS sequence"/>
</dbReference>
<dbReference type="InterPro" id="IPR041698">
    <property type="entry name" value="Methyltransf_25"/>
</dbReference>
<proteinExistence type="predicted"/>
<dbReference type="GO" id="GO:0008168">
    <property type="term" value="F:methyltransferase activity"/>
    <property type="evidence" value="ECO:0007669"/>
    <property type="project" value="UniProtKB-KW"/>
</dbReference>
<reference evidence="2 3" key="1">
    <citation type="submission" date="2021-07" db="EMBL/GenBank/DDBJ databases">
        <title>Sequencing Streptomyces halstedii LGO-A4 genome an citrus endophytic actinomycete.</title>
        <authorList>
            <person name="Samborskyy M."/>
            <person name="Scott N."/>
            <person name="Deglau R."/>
            <person name="Dickens S."/>
            <person name="Oliveira L.G."/>
        </authorList>
    </citation>
    <scope>NUCLEOTIDE SEQUENCE [LARGE SCALE GENOMIC DNA]</scope>
    <source>
        <strain evidence="2 3">LGO-A4</strain>
    </source>
</reference>
<dbReference type="InterPro" id="IPR029063">
    <property type="entry name" value="SAM-dependent_MTases_sf"/>
</dbReference>
<dbReference type="RefSeq" id="WP_228873898.1">
    <property type="nucleotide sequence ID" value="NZ_JAHUVW010000004.1"/>
</dbReference>
<organism evidence="2 3">
    <name type="scientific">Streptomyces halstedii</name>
    <dbReference type="NCBI Taxonomy" id="1944"/>
    <lineage>
        <taxon>Bacteria</taxon>
        <taxon>Bacillati</taxon>
        <taxon>Actinomycetota</taxon>
        <taxon>Actinomycetes</taxon>
        <taxon>Kitasatosporales</taxon>
        <taxon>Streptomycetaceae</taxon>
        <taxon>Streptomyces</taxon>
    </lineage>
</organism>
<dbReference type="EMBL" id="JAHUVW010000004">
    <property type="protein sequence ID" value="MBV7674183.1"/>
    <property type="molecule type" value="Genomic_DNA"/>
</dbReference>
<dbReference type="CDD" id="cd02440">
    <property type="entry name" value="AdoMet_MTases"/>
    <property type="match status" value="1"/>
</dbReference>
<evidence type="ECO:0000259" key="1">
    <source>
        <dbReference type="Pfam" id="PF13649"/>
    </source>
</evidence>
<sequence length="89" mass="9502">MQHERVRAGSALPRARPGYPAELIDHCVPFAAVFPGRRVLDLATGTGAVALALAEQGVDVLAVGPCAEMLEEARRTAAERQDCSVAYKR</sequence>
<dbReference type="Gene3D" id="3.40.50.150">
    <property type="entry name" value="Vaccinia Virus protein VP39"/>
    <property type="match status" value="1"/>
</dbReference>
<keyword evidence="2" id="KW-0489">Methyltransferase</keyword>
<evidence type="ECO:0000313" key="2">
    <source>
        <dbReference type="EMBL" id="MBV7674183.1"/>
    </source>
</evidence>
<dbReference type="Pfam" id="PF13649">
    <property type="entry name" value="Methyltransf_25"/>
    <property type="match status" value="1"/>
</dbReference>
<keyword evidence="3" id="KW-1185">Reference proteome</keyword>
<name>A0ABS6U1R4_STRHA</name>
<keyword evidence="2" id="KW-0808">Transferase</keyword>
<dbReference type="GO" id="GO:0032259">
    <property type="term" value="P:methylation"/>
    <property type="evidence" value="ECO:0007669"/>
    <property type="project" value="UniProtKB-KW"/>
</dbReference>
<dbReference type="SUPFAM" id="SSF53335">
    <property type="entry name" value="S-adenosyl-L-methionine-dependent methyltransferases"/>
    <property type="match status" value="1"/>
</dbReference>
<protein>
    <submittedName>
        <fullName evidence="2">Methyltransferase domain-containing protein</fullName>
    </submittedName>
</protein>
<gene>
    <name evidence="2" type="ORF">STHAL_32565</name>
</gene>
<feature type="domain" description="Methyltransferase" evidence="1">
    <location>
        <begin position="39"/>
        <end position="81"/>
    </location>
</feature>
<comment type="caution">
    <text evidence="2">The sequence shown here is derived from an EMBL/GenBank/DDBJ whole genome shotgun (WGS) entry which is preliminary data.</text>
</comment>
<accession>A0ABS6U1R4</accession>